<reference evidence="5" key="1">
    <citation type="submission" date="2020-08" db="EMBL/GenBank/DDBJ databases">
        <title>Ramlibacter sp. GTP1 16S ribosomal RNA gene genome sequencing and assembly.</title>
        <authorList>
            <person name="Kang M."/>
        </authorList>
    </citation>
    <scope>NUCLEOTIDE SEQUENCE</scope>
    <source>
        <strain evidence="5">GTP1</strain>
    </source>
</reference>
<dbReference type="Pfam" id="PF13458">
    <property type="entry name" value="Peripla_BP_6"/>
    <property type="match status" value="1"/>
</dbReference>
<evidence type="ECO:0000313" key="5">
    <source>
        <dbReference type="EMBL" id="MBC5767134.1"/>
    </source>
</evidence>
<dbReference type="CDD" id="cd06326">
    <property type="entry name" value="PBP1_ABC_ligand_binding-like"/>
    <property type="match status" value="1"/>
</dbReference>
<comment type="caution">
    <text evidence="5">The sequence shown here is derived from an EMBL/GenBank/DDBJ whole genome shotgun (WGS) entry which is preliminary data.</text>
</comment>
<feature type="chain" id="PRO_5037197403" evidence="3">
    <location>
        <begin position="23"/>
        <end position="377"/>
    </location>
</feature>
<keyword evidence="6" id="KW-1185">Reference proteome</keyword>
<feature type="domain" description="Leucine-binding protein" evidence="4">
    <location>
        <begin position="35"/>
        <end position="362"/>
    </location>
</feature>
<dbReference type="InterPro" id="IPR028081">
    <property type="entry name" value="Leu-bd"/>
</dbReference>
<accession>A0A923S413</accession>
<comment type="similarity">
    <text evidence="1">Belongs to the leucine-binding protein family.</text>
</comment>
<dbReference type="RefSeq" id="WP_187083623.1">
    <property type="nucleotide sequence ID" value="NZ_JACORU010000009.1"/>
</dbReference>
<evidence type="ECO:0000313" key="6">
    <source>
        <dbReference type="Proteomes" id="UP000596827"/>
    </source>
</evidence>
<keyword evidence="2 3" id="KW-0732">Signal</keyword>
<dbReference type="PANTHER" id="PTHR47235:SF1">
    <property type="entry name" value="BLR6548 PROTEIN"/>
    <property type="match status" value="1"/>
</dbReference>
<gene>
    <name evidence="5" type="ORF">H8R02_21890</name>
</gene>
<evidence type="ECO:0000256" key="2">
    <source>
        <dbReference type="ARBA" id="ARBA00022729"/>
    </source>
</evidence>
<evidence type="ECO:0000259" key="4">
    <source>
        <dbReference type="Pfam" id="PF13458"/>
    </source>
</evidence>
<feature type="signal peptide" evidence="3">
    <location>
        <begin position="1"/>
        <end position="22"/>
    </location>
</feature>
<evidence type="ECO:0000256" key="1">
    <source>
        <dbReference type="ARBA" id="ARBA00010062"/>
    </source>
</evidence>
<dbReference type="InterPro" id="IPR028082">
    <property type="entry name" value="Peripla_BP_I"/>
</dbReference>
<protein>
    <submittedName>
        <fullName evidence="5">ABC transporter substrate-binding protein</fullName>
    </submittedName>
</protein>
<organism evidence="5 6">
    <name type="scientific">Ramlibacter albus</name>
    <dbReference type="NCBI Taxonomy" id="2079448"/>
    <lineage>
        <taxon>Bacteria</taxon>
        <taxon>Pseudomonadati</taxon>
        <taxon>Pseudomonadota</taxon>
        <taxon>Betaproteobacteria</taxon>
        <taxon>Burkholderiales</taxon>
        <taxon>Comamonadaceae</taxon>
        <taxon>Ramlibacter</taxon>
    </lineage>
</organism>
<proteinExistence type="inferred from homology"/>
<sequence length="377" mass="39264">MLDRRKALACACGFALPGALFAAPVKRPGAPGILKLGQSTALSGPNGAVGRQFRDAANGWFEQSNAEGGLKIELITLDDGGVVERATTNAKLLTSSHGAQAFFGFAGPGANREGMQAAQAENVPFIAPVSGMDVLRQKGNANVYLLRAGHRDEIRQIVRHTSSIGMSRIGLLFEYESAGWEIRDSFAQAAEVAKLESNVSASVSRGSADVTAAVPALVGGNPHAIVLAANTSASAAFVRAARKAGFGGTFYTVSTVGGQALVEQLGPLAVGISVAQVVPFPWNGGTAISREFLAFCSERKIAPDFASMEGYVAARWLTEALKRAKARDVGPGVIEAALEKMPPLNLGGFPLAFSAETRSASTFVELTVVSSALKFLK</sequence>
<evidence type="ECO:0000256" key="3">
    <source>
        <dbReference type="SAM" id="SignalP"/>
    </source>
</evidence>
<dbReference type="Gene3D" id="3.40.50.2300">
    <property type="match status" value="2"/>
</dbReference>
<dbReference type="Proteomes" id="UP000596827">
    <property type="component" value="Unassembled WGS sequence"/>
</dbReference>
<dbReference type="SUPFAM" id="SSF53822">
    <property type="entry name" value="Periplasmic binding protein-like I"/>
    <property type="match status" value="1"/>
</dbReference>
<dbReference type="AlphaFoldDB" id="A0A923S413"/>
<name>A0A923S413_9BURK</name>
<dbReference type="EMBL" id="JACORU010000009">
    <property type="protein sequence ID" value="MBC5767134.1"/>
    <property type="molecule type" value="Genomic_DNA"/>
</dbReference>
<dbReference type="PANTHER" id="PTHR47235">
    <property type="entry name" value="BLR6548 PROTEIN"/>
    <property type="match status" value="1"/>
</dbReference>